<keyword evidence="3" id="KW-0732">Signal</keyword>
<dbReference type="Gene3D" id="3.40.462.20">
    <property type="match status" value="1"/>
</dbReference>
<dbReference type="GO" id="GO:0016491">
    <property type="term" value="F:oxidoreductase activity"/>
    <property type="evidence" value="ECO:0007669"/>
    <property type="project" value="UniProtKB-KW"/>
</dbReference>
<sequence length="659" mass="70772">MSRRLLLLAAGLKLSSMVAGQTIVVDGAEVEANEDTVAPAEEVVAGDLLPEESVQLTDAILANLTDLALTDIDLFTFGSGDDASEVATASSKNKRATPKCKTFPGDALWPHPITWTVLDLLTGGRVIKSVPIGASCYDDFGVYNAAKCASITDNWTNSYLHEADPTSVMSPLYQGLTCMPTANKNGSCTLGGFPSYVVKANNVAHIQLAVNFARNLNLRLVVKNTGHDFNGRSVGAGALSVWTSEFKSIDFIKKYNSQSYSGPALKVGAGVIGIELYKAAEEYGVTAVGGEGMSVGFAGGYIAGGGHSPMSPMYGIAADHILSIDVVLPDGRYITASETKNTEVFWAMRGGGGSTFGVATSYTVKAFPKLDVVSIAKFSFATSATVSYETFWEGVRAYWESIPTYNAKFNYEYWNIWHTGPGVNDVTFTMLPWWAPGMTVAQLQDLLSPLLSKLAALGIDITPEYSEHNSFYNAWSAGFPQELVGGTAAKTAARLFPTENFVDATKFNTTVNAIKSVVDRGGQVIGFGITGGPGPFPDNAVNPAWRDTAMFAIAVRNWEEGLPLSDVAQLSADMTNNWMQPWRDAAPNSGAYASESDVTEPNFKQSFYGTEKYARLLALKKKIDPTGLFYANLAVGSDEWYIEGQYPGLPTQNGRLCRV</sequence>
<gene>
    <name evidence="5" type="ORF">SAPIO_CDS7907</name>
</gene>
<feature type="chain" id="PRO_5001775067" description="FAD-binding PCMH-type domain-containing protein" evidence="3">
    <location>
        <begin position="21"/>
        <end position="659"/>
    </location>
</feature>
<accession>A0A084G0P5</accession>
<dbReference type="PROSITE" id="PS51387">
    <property type="entry name" value="FAD_PCMH"/>
    <property type="match status" value="1"/>
</dbReference>
<dbReference type="KEGG" id="sapo:SAPIO_CDS7907"/>
<dbReference type="Gene3D" id="3.30.465.10">
    <property type="match status" value="1"/>
</dbReference>
<organism evidence="5 6">
    <name type="scientific">Pseudallescheria apiosperma</name>
    <name type="common">Scedosporium apiospermum</name>
    <dbReference type="NCBI Taxonomy" id="563466"/>
    <lineage>
        <taxon>Eukaryota</taxon>
        <taxon>Fungi</taxon>
        <taxon>Dikarya</taxon>
        <taxon>Ascomycota</taxon>
        <taxon>Pezizomycotina</taxon>
        <taxon>Sordariomycetes</taxon>
        <taxon>Hypocreomycetidae</taxon>
        <taxon>Microascales</taxon>
        <taxon>Microascaceae</taxon>
        <taxon>Scedosporium</taxon>
    </lineage>
</organism>
<reference evidence="5 6" key="1">
    <citation type="journal article" date="2014" name="Genome Announc.">
        <title>Draft genome sequence of the pathogenic fungus Scedosporium apiospermum.</title>
        <authorList>
            <person name="Vandeputte P."/>
            <person name="Ghamrawi S."/>
            <person name="Rechenmann M."/>
            <person name="Iltis A."/>
            <person name="Giraud S."/>
            <person name="Fleury M."/>
            <person name="Thornton C."/>
            <person name="Delhaes L."/>
            <person name="Meyer W."/>
            <person name="Papon N."/>
            <person name="Bouchara J.P."/>
        </authorList>
    </citation>
    <scope>NUCLEOTIDE SEQUENCE [LARGE SCALE GENOMIC DNA]</scope>
    <source>
        <strain evidence="5 6">IHEM 14462</strain>
    </source>
</reference>
<dbReference type="VEuPathDB" id="FungiDB:SAPIO_CDS7907"/>
<proteinExistence type="inferred from homology"/>
<dbReference type="AlphaFoldDB" id="A0A084G0P5"/>
<dbReference type="OrthoDB" id="9983560at2759"/>
<comment type="caution">
    <text evidence="5">The sequence shown here is derived from an EMBL/GenBank/DDBJ whole genome shotgun (WGS) entry which is preliminary data.</text>
</comment>
<comment type="similarity">
    <text evidence="1">Belongs to the oxygen-dependent FAD-linked oxidoreductase family.</text>
</comment>
<dbReference type="SUPFAM" id="SSF56176">
    <property type="entry name" value="FAD-binding/transporter-associated domain-like"/>
    <property type="match status" value="1"/>
</dbReference>
<dbReference type="InterPro" id="IPR012951">
    <property type="entry name" value="BBE"/>
</dbReference>
<keyword evidence="6" id="KW-1185">Reference proteome</keyword>
<name>A0A084G0P5_PSEDA</name>
<evidence type="ECO:0000256" key="2">
    <source>
        <dbReference type="ARBA" id="ARBA00023002"/>
    </source>
</evidence>
<dbReference type="HOGENOM" id="CLU_018354_4_2_1"/>
<evidence type="ECO:0000313" key="5">
    <source>
        <dbReference type="EMBL" id="KEZ40907.1"/>
    </source>
</evidence>
<dbReference type="Pfam" id="PF08031">
    <property type="entry name" value="BBE"/>
    <property type="match status" value="1"/>
</dbReference>
<dbReference type="GO" id="GO:0071949">
    <property type="term" value="F:FAD binding"/>
    <property type="evidence" value="ECO:0007669"/>
    <property type="project" value="InterPro"/>
</dbReference>
<evidence type="ECO:0000313" key="6">
    <source>
        <dbReference type="Proteomes" id="UP000028545"/>
    </source>
</evidence>
<dbReference type="InterPro" id="IPR036318">
    <property type="entry name" value="FAD-bd_PCMH-like_sf"/>
</dbReference>
<protein>
    <recommendedName>
        <fullName evidence="4">FAD-binding PCMH-type domain-containing protein</fullName>
    </recommendedName>
</protein>
<evidence type="ECO:0000256" key="1">
    <source>
        <dbReference type="ARBA" id="ARBA00005466"/>
    </source>
</evidence>
<dbReference type="Proteomes" id="UP000028545">
    <property type="component" value="Unassembled WGS sequence"/>
</dbReference>
<evidence type="ECO:0000259" key="4">
    <source>
        <dbReference type="PROSITE" id="PS51387"/>
    </source>
</evidence>
<dbReference type="PANTHER" id="PTHR13878">
    <property type="entry name" value="GULONOLACTONE OXIDASE"/>
    <property type="match status" value="1"/>
</dbReference>
<feature type="signal peptide" evidence="3">
    <location>
        <begin position="1"/>
        <end position="20"/>
    </location>
</feature>
<dbReference type="InterPro" id="IPR050432">
    <property type="entry name" value="FAD-linked_Oxidoreductases_BP"/>
</dbReference>
<feature type="domain" description="FAD-binding PCMH-type" evidence="4">
    <location>
        <begin position="190"/>
        <end position="369"/>
    </location>
</feature>
<dbReference type="PANTHER" id="PTHR13878:SF91">
    <property type="entry name" value="FAD BINDING DOMAIN PROTEIN (AFU_ORTHOLOGUE AFUA_6G12070)-RELATED"/>
    <property type="match status" value="1"/>
</dbReference>
<dbReference type="EMBL" id="JOWA01000112">
    <property type="protein sequence ID" value="KEZ40907.1"/>
    <property type="molecule type" value="Genomic_DNA"/>
</dbReference>
<keyword evidence="2" id="KW-0560">Oxidoreductase</keyword>
<dbReference type="InterPro" id="IPR016169">
    <property type="entry name" value="FAD-bd_PCMH_sub2"/>
</dbReference>
<dbReference type="InterPro" id="IPR016166">
    <property type="entry name" value="FAD-bd_PCMH"/>
</dbReference>
<dbReference type="InterPro" id="IPR006094">
    <property type="entry name" value="Oxid_FAD_bind_N"/>
</dbReference>
<evidence type="ECO:0000256" key="3">
    <source>
        <dbReference type="SAM" id="SignalP"/>
    </source>
</evidence>
<dbReference type="Pfam" id="PF01565">
    <property type="entry name" value="FAD_binding_4"/>
    <property type="match status" value="1"/>
</dbReference>
<dbReference type="RefSeq" id="XP_016640706.1">
    <property type="nucleotide sequence ID" value="XM_016789675.1"/>
</dbReference>
<dbReference type="GeneID" id="27726979"/>
<dbReference type="OMA" id="GNYEYWG"/>